<evidence type="ECO:0000313" key="3">
    <source>
        <dbReference type="Proteomes" id="UP000275267"/>
    </source>
</evidence>
<dbReference type="OrthoDB" id="681915at2759"/>
<keyword evidence="3" id="KW-1185">Reference proteome</keyword>
<proteinExistence type="predicted"/>
<dbReference type="EMBL" id="PQIB02000002">
    <property type="protein sequence ID" value="RLN34316.1"/>
    <property type="molecule type" value="Genomic_DNA"/>
</dbReference>
<evidence type="ECO:0000313" key="2">
    <source>
        <dbReference type="EMBL" id="RLN34316.1"/>
    </source>
</evidence>
<sequence length="580" mass="63705">MLLARDPRIGPRSEYLCLPAGADRGPMLRRDLGGRGGGEGGGREELQQFLEADKEEEEDSATTDGRPLWSILVGCTSADHPSHDLRIHYFQVTASGRVIGHNNDLLELFCGVSRIDDKHTMFPVARAAIVPADHHLYIICAHWPATGSSSTSGHQADERVFHPKAFSLNTADKSLSTLPPLPFSGGSWEAITACGKLWVPLVSELIGDCWAEVSSVEFPYKRLLEHGYNGTLLQGYVVLDSRFILLSFSNSSFFLFKCTSGQLSQVDTDGTDQYVPIRGKAVHVRRDGMIYFIPGTKLFAYKNPPNWDKPLAAPIVIGNIWPYDEEGYGFMEHLSGRMVCAVWINMRQPCGCATRHALITTLSIRGAIDESGCFVPNGVDILHSTCRRIDMLRSNAPGYTCCDIFCFLQEFLSGKPEPGRGGKLSCTDKALEAVLHLDTVRFGDVGIHDPPAWVCFIQQELRNFVEGPDREASQRPSCVPRPATAVRPDLNKRRRNALEMLPPAIILAAVPCDEDGTGAIGAHGGWRIHPGKPREAEDFERRIGTVGALLKRSQRVSSPGRHGSITSRSRAGPERQGQAV</sequence>
<accession>A0A3L6TBU4</accession>
<protein>
    <submittedName>
        <fullName evidence="2">Uncharacterized protein</fullName>
    </submittedName>
</protein>
<evidence type="ECO:0000256" key="1">
    <source>
        <dbReference type="SAM" id="MobiDB-lite"/>
    </source>
</evidence>
<comment type="caution">
    <text evidence="2">The sequence shown here is derived from an EMBL/GenBank/DDBJ whole genome shotgun (WGS) entry which is preliminary data.</text>
</comment>
<feature type="region of interest" description="Disordered" evidence="1">
    <location>
        <begin position="20"/>
        <end position="43"/>
    </location>
</feature>
<name>A0A3L6TBU4_PANMI</name>
<gene>
    <name evidence="2" type="ORF">C2845_PM03G01350</name>
</gene>
<feature type="region of interest" description="Disordered" evidence="1">
    <location>
        <begin position="550"/>
        <end position="580"/>
    </location>
</feature>
<reference evidence="3" key="1">
    <citation type="journal article" date="2019" name="Nat. Commun.">
        <title>The genome of broomcorn millet.</title>
        <authorList>
            <person name="Zou C."/>
            <person name="Miki D."/>
            <person name="Li D."/>
            <person name="Tang Q."/>
            <person name="Xiao L."/>
            <person name="Rajput S."/>
            <person name="Deng P."/>
            <person name="Jia W."/>
            <person name="Huang R."/>
            <person name="Zhang M."/>
            <person name="Sun Y."/>
            <person name="Hu J."/>
            <person name="Fu X."/>
            <person name="Schnable P.S."/>
            <person name="Li F."/>
            <person name="Zhang H."/>
            <person name="Feng B."/>
            <person name="Zhu X."/>
            <person name="Liu R."/>
            <person name="Schnable J.C."/>
            <person name="Zhu J.-K."/>
            <person name="Zhang H."/>
        </authorList>
    </citation>
    <scope>NUCLEOTIDE SEQUENCE [LARGE SCALE GENOMIC DNA]</scope>
</reference>
<organism evidence="2 3">
    <name type="scientific">Panicum miliaceum</name>
    <name type="common">Proso millet</name>
    <name type="synonym">Broomcorn millet</name>
    <dbReference type="NCBI Taxonomy" id="4540"/>
    <lineage>
        <taxon>Eukaryota</taxon>
        <taxon>Viridiplantae</taxon>
        <taxon>Streptophyta</taxon>
        <taxon>Embryophyta</taxon>
        <taxon>Tracheophyta</taxon>
        <taxon>Spermatophyta</taxon>
        <taxon>Magnoliopsida</taxon>
        <taxon>Liliopsida</taxon>
        <taxon>Poales</taxon>
        <taxon>Poaceae</taxon>
        <taxon>PACMAD clade</taxon>
        <taxon>Panicoideae</taxon>
        <taxon>Panicodae</taxon>
        <taxon>Paniceae</taxon>
        <taxon>Panicinae</taxon>
        <taxon>Panicum</taxon>
        <taxon>Panicum sect. Panicum</taxon>
    </lineage>
</organism>
<dbReference type="AlphaFoldDB" id="A0A3L6TBU4"/>
<dbReference type="Proteomes" id="UP000275267">
    <property type="component" value="Unassembled WGS sequence"/>
</dbReference>